<dbReference type="InterPro" id="IPR011075">
    <property type="entry name" value="TetR_C"/>
</dbReference>
<keyword evidence="1" id="KW-0805">Transcription regulation</keyword>
<evidence type="ECO:0000259" key="4">
    <source>
        <dbReference type="PROSITE" id="PS50977"/>
    </source>
</evidence>
<dbReference type="AlphaFoldDB" id="A0A3B0WPH0"/>
<feature type="domain" description="HTH tetR-type" evidence="4">
    <location>
        <begin position="38"/>
        <end position="98"/>
    </location>
</feature>
<evidence type="ECO:0000256" key="1">
    <source>
        <dbReference type="ARBA" id="ARBA00023015"/>
    </source>
</evidence>
<accession>A0A3B0WPH0</accession>
<dbReference type="Pfam" id="PF00440">
    <property type="entry name" value="TetR_N"/>
    <property type="match status" value="1"/>
</dbReference>
<dbReference type="InterPro" id="IPR001647">
    <property type="entry name" value="HTH_TetR"/>
</dbReference>
<organism evidence="5">
    <name type="scientific">hydrothermal vent metagenome</name>
    <dbReference type="NCBI Taxonomy" id="652676"/>
    <lineage>
        <taxon>unclassified sequences</taxon>
        <taxon>metagenomes</taxon>
        <taxon>ecological metagenomes</taxon>
    </lineage>
</organism>
<keyword evidence="2" id="KW-0238">DNA-binding</keyword>
<evidence type="ECO:0000313" key="5">
    <source>
        <dbReference type="EMBL" id="VAW51209.1"/>
    </source>
</evidence>
<dbReference type="InterPro" id="IPR036271">
    <property type="entry name" value="Tet_transcr_reg_TetR-rel_C_sf"/>
</dbReference>
<dbReference type="PANTHER" id="PTHR47506:SF1">
    <property type="entry name" value="HTH-TYPE TRANSCRIPTIONAL REGULATOR YJDC"/>
    <property type="match status" value="1"/>
</dbReference>
<dbReference type="InterPro" id="IPR009057">
    <property type="entry name" value="Homeodomain-like_sf"/>
</dbReference>
<dbReference type="Gene3D" id="1.10.10.60">
    <property type="entry name" value="Homeodomain-like"/>
    <property type="match status" value="1"/>
</dbReference>
<proteinExistence type="predicted"/>
<evidence type="ECO:0000256" key="2">
    <source>
        <dbReference type="ARBA" id="ARBA00023125"/>
    </source>
</evidence>
<dbReference type="Gene3D" id="1.10.357.10">
    <property type="entry name" value="Tetracycline Repressor, domain 2"/>
    <property type="match status" value="1"/>
</dbReference>
<dbReference type="Pfam" id="PF16925">
    <property type="entry name" value="TetR_C_13"/>
    <property type="match status" value="1"/>
</dbReference>
<dbReference type="PROSITE" id="PS50977">
    <property type="entry name" value="HTH_TETR_2"/>
    <property type="match status" value="1"/>
</dbReference>
<dbReference type="GO" id="GO:0003677">
    <property type="term" value="F:DNA binding"/>
    <property type="evidence" value="ECO:0007669"/>
    <property type="project" value="UniProtKB-KW"/>
</dbReference>
<dbReference type="SUPFAM" id="SSF46689">
    <property type="entry name" value="Homeodomain-like"/>
    <property type="match status" value="1"/>
</dbReference>
<sequence>MYRSVQYIYNYPPTVKCFILIGTVFTILDLEAVPRVKEFDEMRALETAMHVFWDRGYEGTSLKHLEKAMGLTRSSIYNAYGNKRQLFEKTIDLYQKNIYGGLLEEIEQAASIKEGLRNLLLAVIDLHFSKQTPEGCMIALSILEKTQHNKSTRKLLDQTIELVTKSIESHIKQAQKKGDINKDKDTQVIASIVVMAMAGIMVQAKAGVEKKRLVKIADTLVKMLES</sequence>
<reference evidence="5" key="1">
    <citation type="submission" date="2018-06" db="EMBL/GenBank/DDBJ databases">
        <authorList>
            <person name="Zhirakovskaya E."/>
        </authorList>
    </citation>
    <scope>NUCLEOTIDE SEQUENCE</scope>
</reference>
<dbReference type="PANTHER" id="PTHR47506">
    <property type="entry name" value="TRANSCRIPTIONAL REGULATORY PROTEIN"/>
    <property type="match status" value="1"/>
</dbReference>
<protein>
    <submittedName>
        <fullName evidence="5">Transcriptional regulator, AcrR family</fullName>
    </submittedName>
</protein>
<keyword evidence="3" id="KW-0804">Transcription</keyword>
<evidence type="ECO:0000256" key="3">
    <source>
        <dbReference type="ARBA" id="ARBA00023163"/>
    </source>
</evidence>
<dbReference type="EMBL" id="UOFE01000014">
    <property type="protein sequence ID" value="VAW51209.1"/>
    <property type="molecule type" value="Genomic_DNA"/>
</dbReference>
<gene>
    <name evidence="5" type="ORF">MNBD_GAMMA05-1062</name>
</gene>
<name>A0A3B0WPH0_9ZZZZ</name>
<dbReference type="SUPFAM" id="SSF48498">
    <property type="entry name" value="Tetracyclin repressor-like, C-terminal domain"/>
    <property type="match status" value="1"/>
</dbReference>